<feature type="compositionally biased region" description="Low complexity" evidence="1">
    <location>
        <begin position="34"/>
        <end position="53"/>
    </location>
</feature>
<name>A0AAD5QEV7_PYTIN</name>
<dbReference type="EMBL" id="JAKCXM010000003">
    <property type="protein sequence ID" value="KAJ0409643.1"/>
    <property type="molecule type" value="Genomic_DNA"/>
</dbReference>
<dbReference type="AlphaFoldDB" id="A0AAD5QEV7"/>
<feature type="region of interest" description="Disordered" evidence="1">
    <location>
        <begin position="23"/>
        <end position="75"/>
    </location>
</feature>
<evidence type="ECO:0000313" key="3">
    <source>
        <dbReference type="Proteomes" id="UP001209570"/>
    </source>
</evidence>
<comment type="caution">
    <text evidence="2">The sequence shown here is derived from an EMBL/GenBank/DDBJ whole genome shotgun (WGS) entry which is preliminary data.</text>
</comment>
<feature type="region of interest" description="Disordered" evidence="1">
    <location>
        <begin position="120"/>
        <end position="176"/>
    </location>
</feature>
<organism evidence="2 3">
    <name type="scientific">Pythium insidiosum</name>
    <name type="common">Pythiosis disease agent</name>
    <dbReference type="NCBI Taxonomy" id="114742"/>
    <lineage>
        <taxon>Eukaryota</taxon>
        <taxon>Sar</taxon>
        <taxon>Stramenopiles</taxon>
        <taxon>Oomycota</taxon>
        <taxon>Peronosporomycetes</taxon>
        <taxon>Pythiales</taxon>
        <taxon>Pythiaceae</taxon>
        <taxon>Pythium</taxon>
    </lineage>
</organism>
<protein>
    <submittedName>
        <fullName evidence="2">Uncharacterized protein</fullName>
    </submittedName>
</protein>
<gene>
    <name evidence="2" type="ORF">P43SY_008515</name>
</gene>
<keyword evidence="3" id="KW-1185">Reference proteome</keyword>
<reference evidence="2" key="1">
    <citation type="submission" date="2021-12" db="EMBL/GenBank/DDBJ databases">
        <title>Prjna785345.</title>
        <authorList>
            <person name="Rujirawat T."/>
            <person name="Krajaejun T."/>
        </authorList>
    </citation>
    <scope>NUCLEOTIDE SEQUENCE</scope>
    <source>
        <strain evidence="2">Pi057C3</strain>
    </source>
</reference>
<evidence type="ECO:0000313" key="2">
    <source>
        <dbReference type="EMBL" id="KAJ0409643.1"/>
    </source>
</evidence>
<proteinExistence type="predicted"/>
<sequence length="176" mass="18830">MPDPRQSSQSSVVLVIDRALTRLRLDDPRGQALSSTAPPTRSRPPGAAALAALGPPPPAPPTLSAHPVCPCHGPSPSRFKEMRLRLQAPRRPTLQRQHAVLSVRDLGLPDSSARIGTPAAGHQLVRGRHLHRSGWSGRPATATADTRGDASEPPNEMTPRLSVLTAAQRRAFRGPY</sequence>
<evidence type="ECO:0000256" key="1">
    <source>
        <dbReference type="SAM" id="MobiDB-lite"/>
    </source>
</evidence>
<dbReference type="Proteomes" id="UP001209570">
    <property type="component" value="Unassembled WGS sequence"/>
</dbReference>
<accession>A0AAD5QEV7</accession>